<comment type="caution">
    <text evidence="1">The sequence shown here is derived from an EMBL/GenBank/DDBJ whole genome shotgun (WGS) entry which is preliminary data.</text>
</comment>
<keyword evidence="2" id="KW-1185">Reference proteome</keyword>
<dbReference type="SUPFAM" id="SSF52047">
    <property type="entry name" value="RNI-like"/>
    <property type="match status" value="1"/>
</dbReference>
<name>A0A1J4MFY5_9CRYT</name>
<protein>
    <submittedName>
        <fullName evidence="1">F-box domain-containing protein</fullName>
    </submittedName>
</protein>
<reference evidence="1 2" key="1">
    <citation type="submission" date="2016-10" db="EMBL/GenBank/DDBJ databases">
        <title>Reductive evolution of mitochondrial metabolism and differential evolution of invasion-related proteins in Cryptosporidium.</title>
        <authorList>
            <person name="Liu S."/>
            <person name="Roellig D.M."/>
            <person name="Guo Y."/>
            <person name="Li N."/>
            <person name="Frace M.A."/>
            <person name="Tang K."/>
            <person name="Zhang L."/>
            <person name="Feng Y."/>
            <person name="Xiao L."/>
        </authorList>
    </citation>
    <scope>NUCLEOTIDE SEQUENCE [LARGE SCALE GENOMIC DNA]</scope>
    <source>
        <strain evidence="1">39726</strain>
    </source>
</reference>
<proteinExistence type="predicted"/>
<dbReference type="EMBL" id="LRBP01000017">
    <property type="protein sequence ID" value="OII73113.1"/>
    <property type="molecule type" value="Genomic_DNA"/>
</dbReference>
<dbReference type="AlphaFoldDB" id="A0A1J4MFY5"/>
<gene>
    <name evidence="1" type="ORF">cubi_02344</name>
</gene>
<dbReference type="PANTHER" id="PTHR13318:SF190">
    <property type="entry name" value="PARTNER OF PAIRED, ISOFORM B"/>
    <property type="match status" value="1"/>
</dbReference>
<dbReference type="PANTHER" id="PTHR13318">
    <property type="entry name" value="PARTNER OF PAIRED, ISOFORM B-RELATED"/>
    <property type="match status" value="1"/>
</dbReference>
<dbReference type="InterPro" id="IPR032675">
    <property type="entry name" value="LRR_dom_sf"/>
</dbReference>
<dbReference type="GO" id="GO:0031146">
    <property type="term" value="P:SCF-dependent proteasomal ubiquitin-dependent protein catabolic process"/>
    <property type="evidence" value="ECO:0007669"/>
    <property type="project" value="TreeGrafter"/>
</dbReference>
<evidence type="ECO:0000313" key="1">
    <source>
        <dbReference type="EMBL" id="OII73113.1"/>
    </source>
</evidence>
<organism evidence="1 2">
    <name type="scientific">Cryptosporidium ubiquitum</name>
    <dbReference type="NCBI Taxonomy" id="857276"/>
    <lineage>
        <taxon>Eukaryota</taxon>
        <taxon>Sar</taxon>
        <taxon>Alveolata</taxon>
        <taxon>Apicomplexa</taxon>
        <taxon>Conoidasida</taxon>
        <taxon>Coccidia</taxon>
        <taxon>Eucoccidiorida</taxon>
        <taxon>Eimeriorina</taxon>
        <taxon>Cryptosporidiidae</taxon>
        <taxon>Cryptosporidium</taxon>
    </lineage>
</organism>
<dbReference type="RefSeq" id="XP_028874477.1">
    <property type="nucleotide sequence ID" value="XM_029019356.1"/>
</dbReference>
<dbReference type="Gene3D" id="3.80.10.10">
    <property type="entry name" value="Ribonuclease Inhibitor"/>
    <property type="match status" value="2"/>
</dbReference>
<dbReference type="GO" id="GO:0019005">
    <property type="term" value="C:SCF ubiquitin ligase complex"/>
    <property type="evidence" value="ECO:0007669"/>
    <property type="project" value="TreeGrafter"/>
</dbReference>
<dbReference type="GeneID" id="39979135"/>
<dbReference type="Proteomes" id="UP000186176">
    <property type="component" value="Unassembled WGS sequence"/>
</dbReference>
<evidence type="ECO:0000313" key="2">
    <source>
        <dbReference type="Proteomes" id="UP000186176"/>
    </source>
</evidence>
<dbReference type="OrthoDB" id="550575at2759"/>
<accession>A0A1J4MFY5</accession>
<dbReference type="VEuPathDB" id="CryptoDB:cubi_02344"/>
<sequence length="620" mass="71682">MLGKAEWLFLTSNIEVNISGRKIMQNLGTKGAGVYYKLNANDIEICIYGLNREFNYSIKSDILSIFWKFYKDGKFTIVSKKNYIFFFSNGLSNSIYYFIKNVAAIFPQCLSPNFDPNSYLIYKSSSPTSNNNFLGYSGNQAITKKQKIMKLEQINHQKLRNVSKNEFEDENRKIFGINNLDNRKTISSNFLIDLPEDLIFYVLSMLVNPVISEGNEKSYTNYNSFYKDDLIKSTNLVFVNSKLLKFFQKNAWEISINHKVHKSNNINNYKNLGSLIISNKYIKDSEIKEFASSKNLPVLANKLSIKGNNNITDSALTLLLLRLKNLEFLEIINCNNITGNSSFRLIGTKSSIKYLKIGSVIKQNFSINDDSLKDLFNINYKKRSDINFMDKLTKTNIVYLELINCLRITKFPIIKEYYCNIEYLDLTGCKNIINHEFELFLGYLNNLKVLILSNTNINDQILNVVFERCSGIEILDVSYCNNISEEVFDKIPSRLKLISGLKLSYCLNLKANALIKILTGCKFLEIIDLTGCCNIDANLINYRNNTAFTSRIRKIGVFRLSLDLRKLNDFISNNIEIKPNNAKINIEIRNDKEFLITEFTFKYEKKKDQYLERSKPIWAN</sequence>